<reference evidence="2" key="1">
    <citation type="submission" date="2022-10" db="EMBL/GenBank/DDBJ databases">
        <title>The complete genomes of actinobacterial strains from the NBC collection.</title>
        <authorList>
            <person name="Joergensen T.S."/>
            <person name="Alvarez Arevalo M."/>
            <person name="Sterndorff E.B."/>
            <person name="Faurdal D."/>
            <person name="Vuksanovic O."/>
            <person name="Mourched A.-S."/>
            <person name="Charusanti P."/>
            <person name="Shaw S."/>
            <person name="Blin K."/>
            <person name="Weber T."/>
        </authorList>
    </citation>
    <scope>NUCLEOTIDE SEQUENCE</scope>
    <source>
        <strain evidence="2">NBC_00119</strain>
    </source>
</reference>
<protein>
    <recommendedName>
        <fullName evidence="3">Ankyrin repeat domain-containing protein</fullName>
    </recommendedName>
</protein>
<dbReference type="AlphaFoldDB" id="A0AAU1U0X7"/>
<accession>A0AAU1U0X7</accession>
<evidence type="ECO:0000313" key="2">
    <source>
        <dbReference type="EMBL" id="WTS11520.1"/>
    </source>
</evidence>
<name>A0AAU1U0X7_9ACTN</name>
<sequence length="74" mass="8041">MTDSDLSVLRERAEKGDEDAVDELIELAAELGDMGELRRLSDGGNATAADQLIEMAGERGDAGEREPRHRDGRT</sequence>
<organism evidence="2">
    <name type="scientific">Streptomyces sp. NBC_00119</name>
    <dbReference type="NCBI Taxonomy" id="2975659"/>
    <lineage>
        <taxon>Bacteria</taxon>
        <taxon>Bacillati</taxon>
        <taxon>Actinomycetota</taxon>
        <taxon>Actinomycetes</taxon>
        <taxon>Kitasatosporales</taxon>
        <taxon>Streptomycetaceae</taxon>
        <taxon>Streptomyces</taxon>
    </lineage>
</organism>
<proteinExistence type="predicted"/>
<feature type="region of interest" description="Disordered" evidence="1">
    <location>
        <begin position="40"/>
        <end position="74"/>
    </location>
</feature>
<evidence type="ECO:0008006" key="3">
    <source>
        <dbReference type="Google" id="ProtNLM"/>
    </source>
</evidence>
<dbReference type="EMBL" id="CP108195">
    <property type="protein sequence ID" value="WTS11520.1"/>
    <property type="molecule type" value="Genomic_DNA"/>
</dbReference>
<evidence type="ECO:0000256" key="1">
    <source>
        <dbReference type="SAM" id="MobiDB-lite"/>
    </source>
</evidence>
<feature type="compositionally biased region" description="Basic and acidic residues" evidence="1">
    <location>
        <begin position="56"/>
        <end position="74"/>
    </location>
</feature>
<gene>
    <name evidence="2" type="ORF">OHU69_10935</name>
</gene>